<name>A0ABV7X6A5_9SPHN</name>
<dbReference type="Proteomes" id="UP001595615">
    <property type="component" value="Unassembled WGS sequence"/>
</dbReference>
<protein>
    <submittedName>
        <fullName evidence="1">Uncharacterized protein</fullName>
    </submittedName>
</protein>
<reference evidence="2" key="1">
    <citation type="journal article" date="2019" name="Int. J. Syst. Evol. Microbiol.">
        <title>The Global Catalogue of Microorganisms (GCM) 10K type strain sequencing project: providing services to taxonomists for standard genome sequencing and annotation.</title>
        <authorList>
            <consortium name="The Broad Institute Genomics Platform"/>
            <consortium name="The Broad Institute Genome Sequencing Center for Infectious Disease"/>
            <person name="Wu L."/>
            <person name="Ma J."/>
        </authorList>
    </citation>
    <scope>NUCLEOTIDE SEQUENCE [LARGE SCALE GENOMIC DNA]</scope>
    <source>
        <strain evidence="2">KCTC 42644</strain>
    </source>
</reference>
<accession>A0ABV7X6A5</accession>
<organism evidence="1 2">
    <name type="scientific">Sphingoaurantiacus capsulatus</name>
    <dbReference type="NCBI Taxonomy" id="1771310"/>
    <lineage>
        <taxon>Bacteria</taxon>
        <taxon>Pseudomonadati</taxon>
        <taxon>Pseudomonadota</taxon>
        <taxon>Alphaproteobacteria</taxon>
        <taxon>Sphingomonadales</taxon>
        <taxon>Sphingosinicellaceae</taxon>
        <taxon>Sphingoaurantiacus</taxon>
    </lineage>
</organism>
<gene>
    <name evidence="1" type="ORF">ACFOMD_02160</name>
</gene>
<sequence>MAFEILRDSREAVDRERGYSLRDLGGRSDGVVNFKLQGPDGTVMFSATQRYRPFTGDEERLYPDAIHKVVGVWEPRNILRDSPLWPIICEALTAHKFALGEPASVPFEVQ</sequence>
<dbReference type="RefSeq" id="WP_380856101.1">
    <property type="nucleotide sequence ID" value="NZ_JBHRXV010000001.1"/>
</dbReference>
<evidence type="ECO:0000313" key="1">
    <source>
        <dbReference type="EMBL" id="MFC3711356.1"/>
    </source>
</evidence>
<evidence type="ECO:0000313" key="2">
    <source>
        <dbReference type="Proteomes" id="UP001595615"/>
    </source>
</evidence>
<keyword evidence="2" id="KW-1185">Reference proteome</keyword>
<comment type="caution">
    <text evidence="1">The sequence shown here is derived from an EMBL/GenBank/DDBJ whole genome shotgun (WGS) entry which is preliminary data.</text>
</comment>
<dbReference type="EMBL" id="JBHRXV010000001">
    <property type="protein sequence ID" value="MFC3711356.1"/>
    <property type="molecule type" value="Genomic_DNA"/>
</dbReference>
<proteinExistence type="predicted"/>